<comment type="caution">
    <text evidence="1">The sequence shown here is derived from an EMBL/GenBank/DDBJ whole genome shotgun (WGS) entry which is preliminary data.</text>
</comment>
<dbReference type="SUPFAM" id="SSF75169">
    <property type="entry name" value="DsrEFH-like"/>
    <property type="match status" value="1"/>
</dbReference>
<dbReference type="RefSeq" id="WP_101344489.1">
    <property type="nucleotide sequence ID" value="NZ_PJAI02000002.1"/>
</dbReference>
<organism evidence="1 2">
    <name type="scientific">Colwellia echini</name>
    <dbReference type="NCBI Taxonomy" id="1982103"/>
    <lineage>
        <taxon>Bacteria</taxon>
        <taxon>Pseudomonadati</taxon>
        <taxon>Pseudomonadota</taxon>
        <taxon>Gammaproteobacteria</taxon>
        <taxon>Alteromonadales</taxon>
        <taxon>Colwelliaceae</taxon>
        <taxon>Colwellia</taxon>
    </lineage>
</organism>
<dbReference type="NCBIfam" id="TIGR03011">
    <property type="entry name" value="sulf_tusB_dsrH"/>
    <property type="match status" value="1"/>
</dbReference>
<dbReference type="Proteomes" id="UP000815846">
    <property type="component" value="Unassembled WGS sequence"/>
</dbReference>
<sequence>MSTLHLVRQSAFTTNDFAQCINILGQRDTIVLMDDGCYNLKHTLLDTLLNTVTTSQLNVITSHARARAIDIQANVNNIEMSALVALTFTHQQVVTWQ</sequence>
<evidence type="ECO:0000313" key="2">
    <source>
        <dbReference type="Proteomes" id="UP000815846"/>
    </source>
</evidence>
<reference evidence="1 2" key="1">
    <citation type="submission" date="2019-08" db="EMBL/GenBank/DDBJ databases">
        <title>Microbe sample from Colwellia echini.</title>
        <authorList>
            <person name="Christiansen L."/>
            <person name="Pathiraja D."/>
            <person name="Schultz-Johansen M."/>
            <person name="Choi I.-G."/>
            <person name="Stougaard P."/>
        </authorList>
    </citation>
    <scope>NUCLEOTIDE SEQUENCE [LARGE SCALE GENOMIC DNA]</scope>
    <source>
        <strain evidence="1 2">A3</strain>
    </source>
</reference>
<protein>
    <submittedName>
        <fullName evidence="1">Sulfurtransferase complex subunit TusB</fullName>
    </submittedName>
</protein>
<accession>A0ABY3N079</accession>
<gene>
    <name evidence="1" type="primary">dsrH</name>
    <name evidence="1" type="ORF">CWS31_003440</name>
</gene>
<name>A0ABY3N079_9GAMM</name>
<dbReference type="InterPro" id="IPR027396">
    <property type="entry name" value="DsrEFH-like"/>
</dbReference>
<dbReference type="InterPro" id="IPR007215">
    <property type="entry name" value="Sulphur_relay_TusB/DsrH"/>
</dbReference>
<dbReference type="Pfam" id="PF04077">
    <property type="entry name" value="DsrH"/>
    <property type="match status" value="1"/>
</dbReference>
<evidence type="ECO:0000313" key="1">
    <source>
        <dbReference type="EMBL" id="TYK66850.1"/>
    </source>
</evidence>
<proteinExistence type="predicted"/>
<dbReference type="EMBL" id="PJAI02000002">
    <property type="protein sequence ID" value="TYK66850.1"/>
    <property type="molecule type" value="Genomic_DNA"/>
</dbReference>
<dbReference type="Gene3D" id="3.40.1260.10">
    <property type="entry name" value="DsrEFH-like"/>
    <property type="match status" value="1"/>
</dbReference>
<keyword evidence="2" id="KW-1185">Reference proteome</keyword>